<comment type="caution">
    <text evidence="1">The sequence shown here is derived from an EMBL/GenBank/DDBJ whole genome shotgun (WGS) entry which is preliminary data.</text>
</comment>
<name>A0A8J5S652_ZIZPA</name>
<gene>
    <name evidence="1" type="ORF">GUJ93_ZPchr0005g14722</name>
</gene>
<evidence type="ECO:0000313" key="1">
    <source>
        <dbReference type="EMBL" id="KAG8069410.1"/>
    </source>
</evidence>
<keyword evidence="2" id="KW-1185">Reference proteome</keyword>
<accession>A0A8J5S652</accession>
<proteinExistence type="predicted"/>
<dbReference type="AlphaFoldDB" id="A0A8J5S652"/>
<organism evidence="1 2">
    <name type="scientific">Zizania palustris</name>
    <name type="common">Northern wild rice</name>
    <dbReference type="NCBI Taxonomy" id="103762"/>
    <lineage>
        <taxon>Eukaryota</taxon>
        <taxon>Viridiplantae</taxon>
        <taxon>Streptophyta</taxon>
        <taxon>Embryophyta</taxon>
        <taxon>Tracheophyta</taxon>
        <taxon>Spermatophyta</taxon>
        <taxon>Magnoliopsida</taxon>
        <taxon>Liliopsida</taxon>
        <taxon>Poales</taxon>
        <taxon>Poaceae</taxon>
        <taxon>BOP clade</taxon>
        <taxon>Oryzoideae</taxon>
        <taxon>Oryzeae</taxon>
        <taxon>Zizaniinae</taxon>
        <taxon>Zizania</taxon>
    </lineage>
</organism>
<reference evidence="1" key="2">
    <citation type="submission" date="2021-02" db="EMBL/GenBank/DDBJ databases">
        <authorList>
            <person name="Kimball J.A."/>
            <person name="Haas M.W."/>
            <person name="Macchietto M."/>
            <person name="Kono T."/>
            <person name="Duquette J."/>
            <person name="Shao M."/>
        </authorList>
    </citation>
    <scope>NUCLEOTIDE SEQUENCE</scope>
    <source>
        <tissue evidence="1">Fresh leaf tissue</tissue>
    </source>
</reference>
<protein>
    <submittedName>
        <fullName evidence="1">Uncharacterized protein</fullName>
    </submittedName>
</protein>
<evidence type="ECO:0000313" key="2">
    <source>
        <dbReference type="Proteomes" id="UP000729402"/>
    </source>
</evidence>
<dbReference type="Proteomes" id="UP000729402">
    <property type="component" value="Unassembled WGS sequence"/>
</dbReference>
<dbReference type="EMBL" id="JAAALK010000284">
    <property type="protein sequence ID" value="KAG8069410.1"/>
    <property type="molecule type" value="Genomic_DNA"/>
</dbReference>
<sequence>MEIEDRFNAQLDILLKKMDDWIMAIKGMKASAPKMTEMKIGEVPVITVEAPSQYMVVPASVEVEVTLPPTASDVADPTSAPLGSVFLTAGDVDEVDRTIAWLARRATSCPSSAHAKRTTGAAPDPQYHHRFAMPQPRQAAPSDYAMSSGLSNAVVDRQIQVGPA</sequence>
<reference evidence="1" key="1">
    <citation type="journal article" date="2021" name="bioRxiv">
        <title>Whole Genome Assembly and Annotation of Northern Wild Rice, Zizania palustris L., Supports a Whole Genome Duplication in the Zizania Genus.</title>
        <authorList>
            <person name="Haas M."/>
            <person name="Kono T."/>
            <person name="Macchietto M."/>
            <person name="Millas R."/>
            <person name="McGilp L."/>
            <person name="Shao M."/>
            <person name="Duquette J."/>
            <person name="Hirsch C.N."/>
            <person name="Kimball J."/>
        </authorList>
    </citation>
    <scope>NUCLEOTIDE SEQUENCE</scope>
    <source>
        <tissue evidence="1">Fresh leaf tissue</tissue>
    </source>
</reference>